<evidence type="ECO:0000313" key="4">
    <source>
        <dbReference type="EMBL" id="CAF1003989.1"/>
    </source>
</evidence>
<feature type="chain" id="PRO_5036225547" evidence="3">
    <location>
        <begin position="19"/>
        <end position="353"/>
    </location>
</feature>
<evidence type="ECO:0000313" key="7">
    <source>
        <dbReference type="Proteomes" id="UP000663877"/>
    </source>
</evidence>
<keyword evidence="1" id="KW-0880">Kelch repeat</keyword>
<dbReference type="PANTHER" id="PTHR24412">
    <property type="entry name" value="KELCH PROTEIN"/>
    <property type="match status" value="1"/>
</dbReference>
<dbReference type="Pfam" id="PF01344">
    <property type="entry name" value="Kelch_1"/>
    <property type="match status" value="2"/>
</dbReference>
<keyword evidence="6" id="KW-1185">Reference proteome</keyword>
<dbReference type="Proteomes" id="UP000663877">
    <property type="component" value="Unassembled WGS sequence"/>
</dbReference>
<name>A0A814PDL5_9BILA</name>
<dbReference type="InterPro" id="IPR037293">
    <property type="entry name" value="Gal_Oxidase_central_sf"/>
</dbReference>
<feature type="signal peptide" evidence="3">
    <location>
        <begin position="1"/>
        <end position="18"/>
    </location>
</feature>
<evidence type="ECO:0000313" key="6">
    <source>
        <dbReference type="Proteomes" id="UP000663832"/>
    </source>
</evidence>
<proteinExistence type="predicted"/>
<protein>
    <submittedName>
        <fullName evidence="5">Uncharacterized protein</fullName>
    </submittedName>
</protein>
<dbReference type="Gene3D" id="2.120.10.80">
    <property type="entry name" value="Kelch-type beta propeller"/>
    <property type="match status" value="1"/>
</dbReference>
<dbReference type="InterPro" id="IPR006652">
    <property type="entry name" value="Kelch_1"/>
</dbReference>
<dbReference type="Gene3D" id="2.130.10.80">
    <property type="entry name" value="Galactose oxidase/kelch, beta-propeller"/>
    <property type="match status" value="2"/>
</dbReference>
<dbReference type="EMBL" id="CAJNOM010000081">
    <property type="protein sequence ID" value="CAF1003989.1"/>
    <property type="molecule type" value="Genomic_DNA"/>
</dbReference>
<evidence type="ECO:0000313" key="5">
    <source>
        <dbReference type="EMBL" id="CAF1104245.1"/>
    </source>
</evidence>
<dbReference type="InterPro" id="IPR011043">
    <property type="entry name" value="Gal_Oxase/kelch_b-propeller"/>
</dbReference>
<evidence type="ECO:0000256" key="2">
    <source>
        <dbReference type="ARBA" id="ARBA00022737"/>
    </source>
</evidence>
<dbReference type="SMART" id="SM00612">
    <property type="entry name" value="Kelch"/>
    <property type="match status" value="4"/>
</dbReference>
<reference evidence="5" key="1">
    <citation type="submission" date="2021-02" db="EMBL/GenBank/DDBJ databases">
        <authorList>
            <person name="Nowell W R."/>
        </authorList>
    </citation>
    <scope>NUCLEOTIDE SEQUENCE</scope>
</reference>
<keyword evidence="2" id="KW-0677">Repeat</keyword>
<keyword evidence="3" id="KW-0732">Signal</keyword>
<dbReference type="AlphaFoldDB" id="A0A814PDL5"/>
<comment type="caution">
    <text evidence="5">The sequence shown here is derived from an EMBL/GenBank/DDBJ whole genome shotgun (WGS) entry which is preliminary data.</text>
</comment>
<dbReference type="OrthoDB" id="45365at2759"/>
<evidence type="ECO:0000256" key="3">
    <source>
        <dbReference type="SAM" id="SignalP"/>
    </source>
</evidence>
<dbReference type="PANTHER" id="PTHR24412:SF489">
    <property type="entry name" value="RING FINGER DOMAIN AND KELCH REPEAT-CONTAINING PROTEIN DDB_G0271372"/>
    <property type="match status" value="1"/>
</dbReference>
<dbReference type="SUPFAM" id="SSF50965">
    <property type="entry name" value="Galactose oxidase, central domain"/>
    <property type="match status" value="1"/>
</dbReference>
<gene>
    <name evidence="5" type="ORF">BJG266_LOCUS21525</name>
    <name evidence="4" type="ORF">QVE165_LOCUS15093</name>
</gene>
<sequence length="353" mass="38184">MNSFILRALTSLIVFVLSTTLNSEYALQWHSLSVLHGVKSEHLNTRTHVRKTRRFHAGTSFNSHKITGSYKSSNDVAISEIYDPLLGVWNIIGSMAEEREAHAATILKSGKVLVVGGENLSGYLTHCEIYNPSTSQWSSAGSMVVPRAYHTVTLLNSGKVLVTVGRTFNSIILASCEIYDPDMDTWSLTGNMTAERTRHTAILLNSGKVLVTRDDSRSEVYDPITGKWNSLASMGPIPRYDSVGTLLSSGKVLLSGQVLVSGGVGDADYFSSCEIYNPLTGKWNSTSDMTESRSSHTTTLLSSGKILATAGYGGAGFLDLSEIYDPSARTRTRSYHSATVLNSGKILIAGGEN</sequence>
<dbReference type="InterPro" id="IPR015915">
    <property type="entry name" value="Kelch-typ_b-propeller"/>
</dbReference>
<dbReference type="Proteomes" id="UP000663832">
    <property type="component" value="Unassembled WGS sequence"/>
</dbReference>
<organism evidence="5 7">
    <name type="scientific">Adineta steineri</name>
    <dbReference type="NCBI Taxonomy" id="433720"/>
    <lineage>
        <taxon>Eukaryota</taxon>
        <taxon>Metazoa</taxon>
        <taxon>Spiralia</taxon>
        <taxon>Gnathifera</taxon>
        <taxon>Rotifera</taxon>
        <taxon>Eurotatoria</taxon>
        <taxon>Bdelloidea</taxon>
        <taxon>Adinetida</taxon>
        <taxon>Adinetidae</taxon>
        <taxon>Adineta</taxon>
    </lineage>
</organism>
<evidence type="ECO:0000256" key="1">
    <source>
        <dbReference type="ARBA" id="ARBA00022441"/>
    </source>
</evidence>
<dbReference type="EMBL" id="CAJNOI010000129">
    <property type="protein sequence ID" value="CAF1104245.1"/>
    <property type="molecule type" value="Genomic_DNA"/>
</dbReference>
<accession>A0A814PDL5</accession>